<dbReference type="CDD" id="cd00570">
    <property type="entry name" value="GST_N_family"/>
    <property type="match status" value="1"/>
</dbReference>
<evidence type="ECO:0000259" key="2">
    <source>
        <dbReference type="PROSITE" id="PS50404"/>
    </source>
</evidence>
<dbReference type="InterPro" id="IPR004045">
    <property type="entry name" value="Glutathione_S-Trfase_N"/>
</dbReference>
<dbReference type="InterPro" id="IPR040079">
    <property type="entry name" value="Glutathione_S-Trfase"/>
</dbReference>
<feature type="compositionally biased region" description="Basic and acidic residues" evidence="1">
    <location>
        <begin position="353"/>
        <end position="369"/>
    </location>
</feature>
<sequence length="656" mass="74751">MDAGQTTLPPTPYHSEYSNAVVPLTLSLQTTQSLSQNHAVPHQYGPTPTYHAVTAHQPLHPTLGYPQQHYIPQQQLHAQISPSFAVHPSQSHHVRVARHPSLPHLSQQQQQQQSQHRQHAQHAPIQHRQQQAQYCLPVQQHALPRQHHQPIAPATVENLDSQLQLDVKTQPEQLQYEHRLDAHLEGLRLVPDPPELAAWRQKLFDIDDMTVVGEDDFQMYFPHVDNVYSHRSTQKYKQKPFISHYWDCRLKGRPAGTAKSSDPNKKKRKRVAREKDLCHVKIKITEYLPGATRDEIRSHLSQQPRRERVELGQLIAMVDASPAVCWKPGTVGYGQITRRFYTLQRVNGTGASGKEEEGGSHRHGIGDSDKIKKNSVERWLLIKNGKELAKRKATAVIPDKKSYHTKATGAALATVKKHENEHSLKLYGGCFCPFVQRVWISLEAKKLNYQYIELDPYKKPEWYLRLNPRGLIPTLQHDDWCCGESTVLMEYLEDLNMGQPLLPSDPRQKAHCRLWTDHSAKINRHIIPAFYHYIQAQTAHLQIEKAQEFKAQLSKLVEAADSEGPFSLGSSLGFVDVQFAPWVIRLSKVLKPYRGWPDPEPGSRFGKWVKAIEDDESVRATTSTDELYLDSYERYAETRPGTSQVADAVNSGNGLP</sequence>
<dbReference type="InterPro" id="IPR036249">
    <property type="entry name" value="Thioredoxin-like_sf"/>
</dbReference>
<evidence type="ECO:0000256" key="1">
    <source>
        <dbReference type="SAM" id="MobiDB-lite"/>
    </source>
</evidence>
<feature type="domain" description="GST N-terminal" evidence="2">
    <location>
        <begin position="422"/>
        <end position="500"/>
    </location>
</feature>
<dbReference type="EMBL" id="CP042195">
    <property type="protein sequence ID" value="QDS74622.1"/>
    <property type="molecule type" value="Genomic_DNA"/>
</dbReference>
<dbReference type="Gene3D" id="1.20.1050.10">
    <property type="match status" value="1"/>
</dbReference>
<dbReference type="SFLD" id="SFLDS00019">
    <property type="entry name" value="Glutathione_Transferase_(cytos"/>
    <property type="match status" value="1"/>
</dbReference>
<dbReference type="AlphaFoldDB" id="A0A517LG47"/>
<accession>A0A517LG47</accession>
<dbReference type="InterPro" id="IPR005442">
    <property type="entry name" value="GST_omega"/>
</dbReference>
<name>A0A517LG47_9PEZI</name>
<organism evidence="3 4">
    <name type="scientific">Venturia effusa</name>
    <dbReference type="NCBI Taxonomy" id="50376"/>
    <lineage>
        <taxon>Eukaryota</taxon>
        <taxon>Fungi</taxon>
        <taxon>Dikarya</taxon>
        <taxon>Ascomycota</taxon>
        <taxon>Pezizomycotina</taxon>
        <taxon>Dothideomycetes</taxon>
        <taxon>Pleosporomycetidae</taxon>
        <taxon>Venturiales</taxon>
        <taxon>Venturiaceae</taxon>
        <taxon>Venturia</taxon>
    </lineage>
</organism>
<feature type="region of interest" description="Disordered" evidence="1">
    <location>
        <begin position="349"/>
        <end position="369"/>
    </location>
</feature>
<dbReference type="InterPro" id="IPR050983">
    <property type="entry name" value="GST_Omega/HSP26"/>
</dbReference>
<protein>
    <recommendedName>
        <fullName evidence="2">GST N-terminal domain-containing protein</fullName>
    </recommendedName>
</protein>
<evidence type="ECO:0000313" key="4">
    <source>
        <dbReference type="Proteomes" id="UP000316270"/>
    </source>
</evidence>
<feature type="compositionally biased region" description="Low complexity" evidence="1">
    <location>
        <begin position="102"/>
        <end position="115"/>
    </location>
</feature>
<dbReference type="SUPFAM" id="SSF52833">
    <property type="entry name" value="Thioredoxin-like"/>
    <property type="match status" value="1"/>
</dbReference>
<proteinExistence type="predicted"/>
<feature type="region of interest" description="Disordered" evidence="1">
    <location>
        <begin position="102"/>
        <end position="132"/>
    </location>
</feature>
<dbReference type="GO" id="GO:0004364">
    <property type="term" value="F:glutathione transferase activity"/>
    <property type="evidence" value="ECO:0007669"/>
    <property type="project" value="InterPro"/>
</dbReference>
<gene>
    <name evidence="3" type="ORF">FKW77_008891</name>
</gene>
<evidence type="ECO:0000313" key="3">
    <source>
        <dbReference type="EMBL" id="QDS74622.1"/>
    </source>
</evidence>
<dbReference type="SFLD" id="SFLDG00358">
    <property type="entry name" value="Main_(cytGST)"/>
    <property type="match status" value="1"/>
</dbReference>
<dbReference type="GO" id="GO:0005737">
    <property type="term" value="C:cytoplasm"/>
    <property type="evidence" value="ECO:0007669"/>
    <property type="project" value="InterPro"/>
</dbReference>
<reference evidence="3 4" key="1">
    <citation type="submission" date="2019-07" db="EMBL/GenBank/DDBJ databases">
        <title>Finished genome of Venturia effusa.</title>
        <authorList>
            <person name="Young C.A."/>
            <person name="Cox M.P."/>
            <person name="Ganley A.R.D."/>
            <person name="David W.J."/>
        </authorList>
    </citation>
    <scope>NUCLEOTIDE SEQUENCE [LARGE SCALE GENOMIC DNA]</scope>
    <source>
        <strain evidence="4">albino</strain>
    </source>
</reference>
<keyword evidence="4" id="KW-1185">Reference proteome</keyword>
<dbReference type="GO" id="GO:0098754">
    <property type="term" value="P:detoxification"/>
    <property type="evidence" value="ECO:0007669"/>
    <property type="project" value="UniProtKB-ARBA"/>
</dbReference>
<dbReference type="STRING" id="50376.A0A517LG47"/>
<dbReference type="PANTHER" id="PTHR43968">
    <property type="match status" value="1"/>
</dbReference>
<dbReference type="Proteomes" id="UP000316270">
    <property type="component" value="Chromosome 11"/>
</dbReference>
<dbReference type="InterPro" id="IPR036282">
    <property type="entry name" value="Glutathione-S-Trfase_C_sf"/>
</dbReference>
<dbReference type="Gene3D" id="3.40.30.10">
    <property type="entry name" value="Glutaredoxin"/>
    <property type="match status" value="1"/>
</dbReference>
<dbReference type="PROSITE" id="PS50404">
    <property type="entry name" value="GST_NTER"/>
    <property type="match status" value="1"/>
</dbReference>
<dbReference type="PRINTS" id="PR01625">
    <property type="entry name" value="GSTRNSFRASEO"/>
</dbReference>
<dbReference type="SUPFAM" id="SSF47616">
    <property type="entry name" value="GST C-terminal domain-like"/>
    <property type="match status" value="1"/>
</dbReference>
<dbReference type="PANTHER" id="PTHR43968:SF6">
    <property type="entry name" value="GLUTATHIONE S-TRANSFERASE OMEGA"/>
    <property type="match status" value="1"/>
</dbReference>
<dbReference type="OrthoDB" id="4951845at2759"/>
<feature type="region of interest" description="Disordered" evidence="1">
    <location>
        <begin position="253"/>
        <end position="272"/>
    </location>
</feature>
<dbReference type="Pfam" id="PF13417">
    <property type="entry name" value="GST_N_3"/>
    <property type="match status" value="1"/>
</dbReference>